<dbReference type="SMART" id="SM00159">
    <property type="entry name" value="PTX"/>
    <property type="match status" value="1"/>
</dbReference>
<evidence type="ECO:0000256" key="3">
    <source>
        <dbReference type="ARBA" id="ARBA00022837"/>
    </source>
</evidence>
<dbReference type="InterPro" id="IPR013320">
    <property type="entry name" value="ConA-like_dom_sf"/>
</dbReference>
<dbReference type="Gene3D" id="2.60.120.200">
    <property type="match status" value="1"/>
</dbReference>
<dbReference type="Pfam" id="PF00354">
    <property type="entry name" value="Pentaxin"/>
    <property type="match status" value="1"/>
</dbReference>
<keyword evidence="5" id="KW-0325">Glycoprotein</keyword>
<evidence type="ECO:0000313" key="9">
    <source>
        <dbReference type="EMBL" id="CAH3161488.1"/>
    </source>
</evidence>
<evidence type="ECO:0000256" key="7">
    <source>
        <dbReference type="SAM" id="SignalP"/>
    </source>
</evidence>
<comment type="caution">
    <text evidence="6">Lacks conserved residue(s) required for the propagation of feature annotation.</text>
</comment>
<dbReference type="InterPro" id="IPR001759">
    <property type="entry name" value="PTX_dom"/>
</dbReference>
<evidence type="ECO:0000256" key="4">
    <source>
        <dbReference type="ARBA" id="ARBA00023157"/>
    </source>
</evidence>
<organism evidence="9 10">
    <name type="scientific">Porites lobata</name>
    <dbReference type="NCBI Taxonomy" id="104759"/>
    <lineage>
        <taxon>Eukaryota</taxon>
        <taxon>Metazoa</taxon>
        <taxon>Cnidaria</taxon>
        <taxon>Anthozoa</taxon>
        <taxon>Hexacorallia</taxon>
        <taxon>Scleractinia</taxon>
        <taxon>Fungiina</taxon>
        <taxon>Poritidae</taxon>
        <taxon>Porites</taxon>
    </lineage>
</organism>
<keyword evidence="7" id="KW-0732">Signal</keyword>
<dbReference type="PANTHER" id="PTHR19277:SF161">
    <property type="entry name" value="LAMININ G DOMAIN-CONTAINING PROTEIN"/>
    <property type="match status" value="1"/>
</dbReference>
<feature type="domain" description="Pentraxin (PTX)" evidence="8">
    <location>
        <begin position="140"/>
        <end position="341"/>
    </location>
</feature>
<feature type="signal peptide" evidence="7">
    <location>
        <begin position="1"/>
        <end position="22"/>
    </location>
</feature>
<keyword evidence="2" id="KW-0479">Metal-binding</keyword>
<dbReference type="SUPFAM" id="SSF49899">
    <property type="entry name" value="Concanavalin A-like lectins/glucanases"/>
    <property type="match status" value="1"/>
</dbReference>
<evidence type="ECO:0000313" key="10">
    <source>
        <dbReference type="Proteomes" id="UP001159405"/>
    </source>
</evidence>
<dbReference type="PRINTS" id="PR00895">
    <property type="entry name" value="PENTAXIN"/>
</dbReference>
<evidence type="ECO:0000256" key="5">
    <source>
        <dbReference type="ARBA" id="ARBA00023180"/>
    </source>
</evidence>
<gene>
    <name evidence="9" type="ORF">PLOB_00004898</name>
</gene>
<keyword evidence="10" id="KW-1185">Reference proteome</keyword>
<evidence type="ECO:0000259" key="8">
    <source>
        <dbReference type="PROSITE" id="PS51828"/>
    </source>
</evidence>
<dbReference type="PROSITE" id="PS51828">
    <property type="entry name" value="PTX_2"/>
    <property type="match status" value="1"/>
</dbReference>
<name>A0ABN8QGQ3_9CNID</name>
<feature type="chain" id="PRO_5047161410" description="Pentraxin (PTX) domain-containing protein" evidence="7">
    <location>
        <begin position="23"/>
        <end position="341"/>
    </location>
</feature>
<comment type="caution">
    <text evidence="9">The sequence shown here is derived from an EMBL/GenBank/DDBJ whole genome shotgun (WGS) entry which is preliminary data.</text>
</comment>
<protein>
    <recommendedName>
        <fullName evidence="8">Pentraxin (PTX) domain-containing protein</fullName>
    </recommendedName>
</protein>
<dbReference type="EMBL" id="CALNXK010000120">
    <property type="protein sequence ID" value="CAH3161488.1"/>
    <property type="molecule type" value="Genomic_DNA"/>
</dbReference>
<dbReference type="InterPro" id="IPR051360">
    <property type="entry name" value="Neuronal_Pentraxin_Related"/>
</dbReference>
<proteinExistence type="predicted"/>
<dbReference type="PANTHER" id="PTHR19277">
    <property type="entry name" value="PENTRAXIN"/>
    <property type="match status" value="1"/>
</dbReference>
<comment type="cofactor">
    <cofactor evidence="1">
        <name>Ca(2+)</name>
        <dbReference type="ChEBI" id="CHEBI:29108"/>
    </cofactor>
</comment>
<evidence type="ECO:0000256" key="6">
    <source>
        <dbReference type="PROSITE-ProRule" id="PRU01172"/>
    </source>
</evidence>
<sequence>MRPSKFIRFYLCFAFVFKTVLSTKTNVTGPDGNVFITGDHNEVVVSTAREAKINLVDKGTAKGESMNKGNMKVLTKLHALEKRVKSMEKIERNLRVMNQSVQSLFRTMEKKDQSILKKLKGFDDNRNSSSAEIRRQQDGMNQTIIYLSETVAALKESNRKMKKSNSELLVKRGMPSLKGVTACLWMKTSDTGNWGTPLHYAVPQVDEELVLYDYRKRTSVSANDEKWHHICVTWENTAGSWRLYKDGKVEASGRGLETGNMIRPGGALVLGQEQDSVGGRFEASQSFIGELTDVNIWDHVIKEQEIKRMSKSCLTGVGNLFQWPDFKSHIKGSVKIIEPSC</sequence>
<keyword evidence="3" id="KW-0106">Calcium</keyword>
<evidence type="ECO:0000256" key="1">
    <source>
        <dbReference type="ARBA" id="ARBA00001913"/>
    </source>
</evidence>
<reference evidence="9 10" key="1">
    <citation type="submission" date="2022-05" db="EMBL/GenBank/DDBJ databases">
        <authorList>
            <consortium name="Genoscope - CEA"/>
            <person name="William W."/>
        </authorList>
    </citation>
    <scope>NUCLEOTIDE SEQUENCE [LARGE SCALE GENOMIC DNA]</scope>
</reference>
<accession>A0ABN8QGQ3</accession>
<evidence type="ECO:0000256" key="2">
    <source>
        <dbReference type="ARBA" id="ARBA00022723"/>
    </source>
</evidence>
<dbReference type="Proteomes" id="UP001159405">
    <property type="component" value="Unassembled WGS sequence"/>
</dbReference>
<keyword evidence="4" id="KW-1015">Disulfide bond</keyword>